<dbReference type="AlphaFoldDB" id="A0A1D9G102"/>
<evidence type="ECO:0000313" key="1">
    <source>
        <dbReference type="EMBL" id="AOY81296.1"/>
    </source>
</evidence>
<proteinExistence type="predicted"/>
<organism evidence="1 2">
    <name type="scientific">Moorena producens (strain JHB)</name>
    <dbReference type="NCBI Taxonomy" id="1454205"/>
    <lineage>
        <taxon>Bacteria</taxon>
        <taxon>Bacillati</taxon>
        <taxon>Cyanobacteriota</taxon>
        <taxon>Cyanophyceae</taxon>
        <taxon>Coleofasciculales</taxon>
        <taxon>Coleofasciculaceae</taxon>
        <taxon>Moorena</taxon>
    </lineage>
</organism>
<evidence type="ECO:0000313" key="2">
    <source>
        <dbReference type="Proteomes" id="UP000176944"/>
    </source>
</evidence>
<protein>
    <submittedName>
        <fullName evidence="1">Uncharacterized protein</fullName>
    </submittedName>
</protein>
<reference evidence="2" key="1">
    <citation type="submission" date="2016-10" db="EMBL/GenBank/DDBJ databases">
        <title>Comparative genomics uncovers the prolific and rare metabolic potential of the cyanobacterial genus Moorea.</title>
        <authorList>
            <person name="Leao T."/>
            <person name="Castelao G."/>
            <person name="Korobeynikov A."/>
            <person name="Monroe E.A."/>
            <person name="Podell S."/>
            <person name="Glukhov E."/>
            <person name="Allen E."/>
            <person name="Gerwick W.H."/>
            <person name="Gerwick L."/>
        </authorList>
    </citation>
    <scope>NUCLEOTIDE SEQUENCE [LARGE SCALE GENOMIC DNA]</scope>
    <source>
        <strain evidence="2">JHB</strain>
    </source>
</reference>
<dbReference type="Proteomes" id="UP000176944">
    <property type="component" value="Chromosome"/>
</dbReference>
<sequence length="63" mass="7543">MYTWNGVNYYTLEAVVSQIRQNQISKTPITYYLLPITYYPLPITDSRFPIPDSRFPISYYLKK</sequence>
<accession>A0A1D9G102</accession>
<dbReference type="EMBL" id="CP017708">
    <property type="protein sequence ID" value="AOY81296.1"/>
    <property type="molecule type" value="Genomic_DNA"/>
</dbReference>
<name>A0A1D9G102_MOOP1</name>
<gene>
    <name evidence="1" type="ORF">BJP36_16695</name>
</gene>